<dbReference type="CDD" id="cd00174">
    <property type="entry name" value="SH3"/>
    <property type="match status" value="1"/>
</dbReference>
<dbReference type="SUPFAM" id="SSF50044">
    <property type="entry name" value="SH3-domain"/>
    <property type="match status" value="1"/>
</dbReference>
<keyword evidence="7" id="KW-1185">Reference proteome</keyword>
<feature type="region of interest" description="Disordered" evidence="3">
    <location>
        <begin position="133"/>
        <end position="268"/>
    </location>
</feature>
<feature type="compositionally biased region" description="Polar residues" evidence="3">
    <location>
        <begin position="185"/>
        <end position="195"/>
    </location>
</feature>
<dbReference type="InterPro" id="IPR001452">
    <property type="entry name" value="SH3_domain"/>
</dbReference>
<evidence type="ECO:0000259" key="5">
    <source>
        <dbReference type="PROSITE" id="PS50002"/>
    </source>
</evidence>
<feature type="transmembrane region" description="Helical" evidence="4">
    <location>
        <begin position="12"/>
        <end position="34"/>
    </location>
</feature>
<name>A0AA39N1N6_9AGAR</name>
<organism evidence="6 7">
    <name type="scientific">Armillaria borealis</name>
    <dbReference type="NCBI Taxonomy" id="47425"/>
    <lineage>
        <taxon>Eukaryota</taxon>
        <taxon>Fungi</taxon>
        <taxon>Dikarya</taxon>
        <taxon>Basidiomycota</taxon>
        <taxon>Agaricomycotina</taxon>
        <taxon>Agaricomycetes</taxon>
        <taxon>Agaricomycetidae</taxon>
        <taxon>Agaricales</taxon>
        <taxon>Marasmiineae</taxon>
        <taxon>Physalacriaceae</taxon>
        <taxon>Armillaria</taxon>
    </lineage>
</organism>
<keyword evidence="4" id="KW-0472">Membrane</keyword>
<feature type="compositionally biased region" description="Polar residues" evidence="3">
    <location>
        <begin position="148"/>
        <end position="168"/>
    </location>
</feature>
<dbReference type="InterPro" id="IPR036028">
    <property type="entry name" value="SH3-like_dom_sf"/>
</dbReference>
<proteinExistence type="predicted"/>
<feature type="transmembrane region" description="Helical" evidence="4">
    <location>
        <begin position="104"/>
        <end position="123"/>
    </location>
</feature>
<dbReference type="Gene3D" id="2.30.30.40">
    <property type="entry name" value="SH3 Domains"/>
    <property type="match status" value="1"/>
</dbReference>
<dbReference type="SMART" id="SM00326">
    <property type="entry name" value="SH3"/>
    <property type="match status" value="1"/>
</dbReference>
<dbReference type="EMBL" id="JAUEPT010000003">
    <property type="protein sequence ID" value="KAK0453890.1"/>
    <property type="molecule type" value="Genomic_DNA"/>
</dbReference>
<feature type="compositionally biased region" description="Polar residues" evidence="3">
    <location>
        <begin position="207"/>
        <end position="230"/>
    </location>
</feature>
<keyword evidence="1 2" id="KW-0728">SH3 domain</keyword>
<comment type="caution">
    <text evidence="6">The sequence shown here is derived from an EMBL/GenBank/DDBJ whole genome shotgun (WGS) entry which is preliminary data.</text>
</comment>
<evidence type="ECO:0000256" key="2">
    <source>
        <dbReference type="PROSITE-ProRule" id="PRU00192"/>
    </source>
</evidence>
<reference evidence="6" key="1">
    <citation type="submission" date="2023-06" db="EMBL/GenBank/DDBJ databases">
        <authorList>
            <consortium name="Lawrence Berkeley National Laboratory"/>
            <person name="Ahrendt S."/>
            <person name="Sahu N."/>
            <person name="Indic B."/>
            <person name="Wong-Bajracharya J."/>
            <person name="Merenyi Z."/>
            <person name="Ke H.-M."/>
            <person name="Monk M."/>
            <person name="Kocsube S."/>
            <person name="Drula E."/>
            <person name="Lipzen A."/>
            <person name="Balint B."/>
            <person name="Henrissat B."/>
            <person name="Andreopoulos B."/>
            <person name="Martin F.M."/>
            <person name="Harder C.B."/>
            <person name="Rigling D."/>
            <person name="Ford K.L."/>
            <person name="Foster G.D."/>
            <person name="Pangilinan J."/>
            <person name="Papanicolaou A."/>
            <person name="Barry K."/>
            <person name="LaButti K."/>
            <person name="Viragh M."/>
            <person name="Koriabine M."/>
            <person name="Yan M."/>
            <person name="Riley R."/>
            <person name="Champramary S."/>
            <person name="Plett K.L."/>
            <person name="Tsai I.J."/>
            <person name="Slot J."/>
            <person name="Sipos G."/>
            <person name="Plett J."/>
            <person name="Nagy L.G."/>
            <person name="Grigoriev I.V."/>
        </authorList>
    </citation>
    <scope>NUCLEOTIDE SEQUENCE</scope>
    <source>
        <strain evidence="6">FPL87.14</strain>
    </source>
</reference>
<keyword evidence="4" id="KW-0812">Transmembrane</keyword>
<feature type="transmembrane region" description="Helical" evidence="4">
    <location>
        <begin position="78"/>
        <end position="98"/>
    </location>
</feature>
<gene>
    <name evidence="6" type="ORF">EV421DRAFT_717689</name>
</gene>
<feature type="transmembrane region" description="Helical" evidence="4">
    <location>
        <begin position="46"/>
        <end position="66"/>
    </location>
</feature>
<protein>
    <recommendedName>
        <fullName evidence="5">SH3 domain-containing protein</fullName>
    </recommendedName>
</protein>
<feature type="compositionally biased region" description="Polar residues" evidence="3">
    <location>
        <begin position="238"/>
        <end position="268"/>
    </location>
</feature>
<dbReference type="PROSITE" id="PS50002">
    <property type="entry name" value="SH3"/>
    <property type="match status" value="1"/>
</dbReference>
<evidence type="ECO:0000256" key="3">
    <source>
        <dbReference type="SAM" id="MobiDB-lite"/>
    </source>
</evidence>
<evidence type="ECO:0000313" key="6">
    <source>
        <dbReference type="EMBL" id="KAK0453890.1"/>
    </source>
</evidence>
<accession>A0AA39N1N6</accession>
<dbReference type="AlphaFoldDB" id="A0AA39N1N6"/>
<evidence type="ECO:0000256" key="1">
    <source>
        <dbReference type="ARBA" id="ARBA00022443"/>
    </source>
</evidence>
<dbReference type="Pfam" id="PF14604">
    <property type="entry name" value="SH3_9"/>
    <property type="match status" value="1"/>
</dbReference>
<keyword evidence="4" id="KW-1133">Transmembrane helix</keyword>
<sequence length="327" mass="35585">MKCGERQSRRSGYFLASLVLATAAWIVVLVAQALLTSSVGHDAVGALWFATIVQFFVNVGVTRRVFCTGGPCPHQQQIANFASMAVVLGVIGVDRTVYSNDQRQQATAAGWIILSVIDILWVLHFSKDTGAFTDKSRGFPEEEPLSAGSRSSLSQRHTASTFNQSDPPSDTMVEKHANILPPLPSTSTSTENSKGNPREKSVLTPGHTPNATPSVNRKSVSDVNRSSRASSYLMRPYSPTTASDLNHPPSLSTVSESLQSGTTTAPEYSRRAQANWTYQAAEAEELSFTADEILYVTMAPQEKWWEARKMDGSKGMVPSNFLRLLPS</sequence>
<dbReference type="Proteomes" id="UP001175226">
    <property type="component" value="Unassembled WGS sequence"/>
</dbReference>
<evidence type="ECO:0000313" key="7">
    <source>
        <dbReference type="Proteomes" id="UP001175226"/>
    </source>
</evidence>
<feature type="domain" description="SH3" evidence="5">
    <location>
        <begin position="267"/>
        <end position="327"/>
    </location>
</feature>
<evidence type="ECO:0000256" key="4">
    <source>
        <dbReference type="SAM" id="Phobius"/>
    </source>
</evidence>